<dbReference type="Ensembl" id="ENSCPOT00000048496.1">
    <property type="protein sequence ID" value="ENSCPOP00000029332.1"/>
    <property type="gene ID" value="ENSCPOG00000035445.1"/>
</dbReference>
<feature type="domain" description="C2H2-type" evidence="12">
    <location>
        <begin position="603"/>
        <end position="630"/>
    </location>
</feature>
<keyword evidence="4" id="KW-0677">Repeat</keyword>
<evidence type="ECO:0000259" key="13">
    <source>
        <dbReference type="PROSITE" id="PS50805"/>
    </source>
</evidence>
<proteinExistence type="inferred from homology"/>
<evidence type="ECO:0000256" key="7">
    <source>
        <dbReference type="ARBA" id="ARBA00023015"/>
    </source>
</evidence>
<feature type="domain" description="C2H2-type" evidence="12">
    <location>
        <begin position="546"/>
        <end position="573"/>
    </location>
</feature>
<dbReference type="PROSITE" id="PS50805">
    <property type="entry name" value="KRAB"/>
    <property type="match status" value="1"/>
</dbReference>
<dbReference type="FunFam" id="3.30.160.60:FF:000176">
    <property type="entry name" value="zinc finger protein 70"/>
    <property type="match status" value="1"/>
</dbReference>
<dbReference type="AlphaFoldDB" id="A0A286XVH7"/>
<feature type="domain" description="KRAB" evidence="13">
    <location>
        <begin position="3"/>
        <end position="74"/>
    </location>
</feature>
<reference evidence="14" key="2">
    <citation type="submission" date="2025-08" db="UniProtKB">
        <authorList>
            <consortium name="Ensembl"/>
        </authorList>
    </citation>
    <scope>IDENTIFICATION</scope>
    <source>
        <strain evidence="14">2N</strain>
    </source>
</reference>
<evidence type="ECO:0000259" key="12">
    <source>
        <dbReference type="PROSITE" id="PS50157"/>
    </source>
</evidence>
<protein>
    <submittedName>
        <fullName evidence="14">Uncharacterized protein</fullName>
    </submittedName>
</protein>
<dbReference type="FunFam" id="3.30.160.60:FF:002134">
    <property type="entry name" value="Zinc finger protein 616"/>
    <property type="match status" value="1"/>
</dbReference>
<evidence type="ECO:0000313" key="15">
    <source>
        <dbReference type="Proteomes" id="UP000005447"/>
    </source>
</evidence>
<dbReference type="SUPFAM" id="SSF57667">
    <property type="entry name" value="beta-beta-alpha zinc fingers"/>
    <property type="match status" value="8"/>
</dbReference>
<name>A0A286XVH7_CAVPO</name>
<dbReference type="SUPFAM" id="SSF109640">
    <property type="entry name" value="KRAB domain (Kruppel-associated box)"/>
    <property type="match status" value="1"/>
</dbReference>
<feature type="domain" description="C2H2-type" evidence="12">
    <location>
        <begin position="379"/>
        <end position="406"/>
    </location>
</feature>
<accession>A0A286XVH7</accession>
<feature type="domain" description="C2H2-type" evidence="12">
    <location>
        <begin position="351"/>
        <end position="378"/>
    </location>
</feature>
<evidence type="ECO:0000256" key="5">
    <source>
        <dbReference type="ARBA" id="ARBA00022771"/>
    </source>
</evidence>
<comment type="subcellular location">
    <subcellularLocation>
        <location evidence="1">Nucleus</location>
    </subcellularLocation>
</comment>
<feature type="domain" description="C2H2-type" evidence="12">
    <location>
        <begin position="659"/>
        <end position="686"/>
    </location>
</feature>
<evidence type="ECO:0000256" key="11">
    <source>
        <dbReference type="PROSITE-ProRule" id="PRU00042"/>
    </source>
</evidence>
<dbReference type="Pfam" id="PF13465">
    <property type="entry name" value="zf-H2C2_2"/>
    <property type="match status" value="1"/>
</dbReference>
<dbReference type="PROSITE" id="PS50157">
    <property type="entry name" value="ZINC_FINGER_C2H2_2"/>
    <property type="match status" value="14"/>
</dbReference>
<dbReference type="PANTHER" id="PTHR24379">
    <property type="entry name" value="KRAB AND ZINC FINGER DOMAIN-CONTAINING"/>
    <property type="match status" value="1"/>
</dbReference>
<keyword evidence="5 11" id="KW-0863">Zinc-finger</keyword>
<evidence type="ECO:0000256" key="3">
    <source>
        <dbReference type="ARBA" id="ARBA00022723"/>
    </source>
</evidence>
<comment type="similarity">
    <text evidence="2">Belongs to the krueppel C2H2-type zinc-finger protein family.</text>
</comment>
<feature type="domain" description="C2H2-type" evidence="12">
    <location>
        <begin position="574"/>
        <end position="602"/>
    </location>
</feature>
<keyword evidence="7" id="KW-0805">Transcription regulation</keyword>
<feature type="domain" description="C2H2-type" evidence="12">
    <location>
        <begin position="490"/>
        <end position="517"/>
    </location>
</feature>
<evidence type="ECO:0000256" key="8">
    <source>
        <dbReference type="ARBA" id="ARBA00023125"/>
    </source>
</evidence>
<dbReference type="GO" id="GO:0005634">
    <property type="term" value="C:nucleus"/>
    <property type="evidence" value="ECO:0007669"/>
    <property type="project" value="UniProtKB-SubCell"/>
</dbReference>
<reference evidence="15" key="1">
    <citation type="journal article" date="2011" name="Nature">
        <title>A high-resolution map of human evolutionary constraint using 29 mammals.</title>
        <authorList>
            <person name="Lindblad-Toh K."/>
            <person name="Garber M."/>
            <person name="Zuk O."/>
            <person name="Lin M.F."/>
            <person name="Parker B.J."/>
            <person name="Washietl S."/>
            <person name="Kheradpour P."/>
            <person name="Ernst J."/>
            <person name="Jordan G."/>
            <person name="Mauceli E."/>
            <person name="Ward L.D."/>
            <person name="Lowe C.B."/>
            <person name="Holloway A.K."/>
            <person name="Clamp M."/>
            <person name="Gnerre S."/>
            <person name="Alfoldi J."/>
            <person name="Beal K."/>
            <person name="Chang J."/>
            <person name="Clawson H."/>
            <person name="Cuff J."/>
            <person name="Di Palma F."/>
            <person name="Fitzgerald S."/>
            <person name="Flicek P."/>
            <person name="Guttman M."/>
            <person name="Hubisz M.J."/>
            <person name="Jaffe D.B."/>
            <person name="Jungreis I."/>
            <person name="Kent W.J."/>
            <person name="Kostka D."/>
            <person name="Lara M."/>
            <person name="Martins A.L."/>
            <person name="Massingham T."/>
            <person name="Moltke I."/>
            <person name="Raney B.J."/>
            <person name="Rasmussen M.D."/>
            <person name="Robinson J."/>
            <person name="Stark A."/>
            <person name="Vilella A.J."/>
            <person name="Wen J."/>
            <person name="Xie X."/>
            <person name="Zody M.C."/>
            <person name="Baldwin J."/>
            <person name="Bloom T."/>
            <person name="Chin C.W."/>
            <person name="Heiman D."/>
            <person name="Nicol R."/>
            <person name="Nusbaum C."/>
            <person name="Young S."/>
            <person name="Wilkinson J."/>
            <person name="Worley K.C."/>
            <person name="Kovar C.L."/>
            <person name="Muzny D.M."/>
            <person name="Gibbs R.A."/>
            <person name="Cree A."/>
            <person name="Dihn H.H."/>
            <person name="Fowler G."/>
            <person name="Jhangiani S."/>
            <person name="Joshi V."/>
            <person name="Lee S."/>
            <person name="Lewis L.R."/>
            <person name="Nazareth L.V."/>
            <person name="Okwuonu G."/>
            <person name="Santibanez J."/>
            <person name="Warren W.C."/>
            <person name="Mardis E.R."/>
            <person name="Weinstock G.M."/>
            <person name="Wilson R.K."/>
            <person name="Delehaunty K."/>
            <person name="Dooling D."/>
            <person name="Fronik C."/>
            <person name="Fulton L."/>
            <person name="Fulton B."/>
            <person name="Graves T."/>
            <person name="Minx P."/>
            <person name="Sodergren E."/>
            <person name="Birney E."/>
            <person name="Margulies E.H."/>
            <person name="Herrero J."/>
            <person name="Green E.D."/>
            <person name="Haussler D."/>
            <person name="Siepel A."/>
            <person name="Goldman N."/>
            <person name="Pollard K.S."/>
            <person name="Pedersen J.S."/>
            <person name="Lander E.S."/>
            <person name="Kellis M."/>
        </authorList>
    </citation>
    <scope>NUCLEOTIDE SEQUENCE [LARGE SCALE GENOMIC DNA]</scope>
    <source>
        <strain evidence="15">2N</strain>
    </source>
</reference>
<evidence type="ECO:0000256" key="9">
    <source>
        <dbReference type="ARBA" id="ARBA00023163"/>
    </source>
</evidence>
<dbReference type="GeneTree" id="ENSGT00940000153165"/>
<sequence>ELMTFRDVAIDFSPEEWECLDSAQWNLYRDVMLENYRNLVSLGLAVSKPYLVTFLEQRKELWNVEREEILAIFPAESSPYTQDFSGEQCIKHLFQNMKKGRYGNYGPDSLFLKKEWKSMDESESQNICYDGHDQCVIPVHSKKLFVHGDQEHTSSQKKSQFMLVTSEEPCVSISECPHQILKHNFPLKGNTENLKRGLLHATELNFNLNISIDNRFKNEDINKYDQSESPFRKNASSSQERTFPFVKIHSFNDYEMFTYPLLLNPNAEIDIRNVHYIHNETSKMFGQGSSINNYMYTYIGEKIHEYDETHKNFIYGSNPWKHEWTYKKCGKIFKYSNFATLPSIYVQNNTYKYKECGKALNQISGLVQHQKIDSGEKSCKCKECGKTFTQDSRLKQHLHIHGVRKKSCKYKECNKAFNQILGLTQNLSGDQPYKCKEYGKAFTQDSRLRQHLRIHSTGEKPYKCKECGKTFNQTSGLSRHQRIHTGEKPYKCKQCGKTFAQDSSLRQHQRIHTGEKPYKCKECGKTFNQISVLTRHHSIHTGEKPYKCKECGKAFNRLSYVAQHYRIHTGEKPYKCSECGKAFTLYSSLRNHLGIHNTGEKPYKCKECGKAFNQIANLSVHKRIHTGEKPYKCKECGKAFNVRSNLTQHQKHHTGERLYQCKECGKSFIQISNLIQHRRIHIGGKPYRCKECGKAFNQSSNLIRHQIIHLGEKPYKCKQCGKTFNGSSNLTLHQRVHSGDKPYKCKECGKAFKRISSKPYKCKECVKAFSDCSALIQH</sequence>
<evidence type="ECO:0000313" key="14">
    <source>
        <dbReference type="Ensembl" id="ENSCPOP00000029332.1"/>
    </source>
</evidence>
<dbReference type="InterPro" id="IPR001909">
    <property type="entry name" value="KRAB"/>
</dbReference>
<dbReference type="PANTHER" id="PTHR24379:SF131">
    <property type="entry name" value="ZINC FINGER PROTEIN 737-LIKE-RELATED"/>
    <property type="match status" value="1"/>
</dbReference>
<dbReference type="CDD" id="cd07765">
    <property type="entry name" value="KRAB_A-box"/>
    <property type="match status" value="1"/>
</dbReference>
<dbReference type="Pfam" id="PF01352">
    <property type="entry name" value="KRAB"/>
    <property type="match status" value="1"/>
</dbReference>
<dbReference type="InterPro" id="IPR036051">
    <property type="entry name" value="KRAB_dom_sf"/>
</dbReference>
<evidence type="ECO:0000256" key="10">
    <source>
        <dbReference type="ARBA" id="ARBA00023242"/>
    </source>
</evidence>
<dbReference type="Proteomes" id="UP000005447">
    <property type="component" value="Unassembled WGS sequence"/>
</dbReference>
<keyword evidence="3" id="KW-0479">Metal-binding</keyword>
<dbReference type="GO" id="GO:0008270">
    <property type="term" value="F:zinc ion binding"/>
    <property type="evidence" value="ECO:0007669"/>
    <property type="project" value="UniProtKB-KW"/>
</dbReference>
<dbReference type="FunFam" id="3.30.160.60:FF:000340">
    <property type="entry name" value="zinc finger protein 473 isoform X1"/>
    <property type="match status" value="1"/>
</dbReference>
<gene>
    <name evidence="14" type="primary">LOC134470270</name>
</gene>
<feature type="domain" description="C2H2-type" evidence="12">
    <location>
        <begin position="631"/>
        <end position="658"/>
    </location>
</feature>
<dbReference type="Gene3D" id="6.10.140.140">
    <property type="match status" value="1"/>
</dbReference>
<dbReference type="VEuPathDB" id="HostDB:ENSCPOG00000035445"/>
<dbReference type="FunFam" id="3.30.160.60:FF:000416">
    <property type="entry name" value="zinc finger protein 879 isoform X1"/>
    <property type="match status" value="1"/>
</dbReference>
<keyword evidence="15" id="KW-1185">Reference proteome</keyword>
<dbReference type="Bgee" id="ENSCPOG00000035445">
    <property type="expression patterns" value="Expressed in cerebellum and 11 other cell types or tissues"/>
</dbReference>
<dbReference type="FunFam" id="3.30.160.60:FF:000016">
    <property type="entry name" value="zinc finger protein 37 homolog"/>
    <property type="match status" value="1"/>
</dbReference>
<keyword evidence="10" id="KW-0539">Nucleus</keyword>
<feature type="domain" description="C2H2-type" evidence="12">
    <location>
        <begin position="433"/>
        <end position="461"/>
    </location>
</feature>
<feature type="domain" description="C2H2-type" evidence="12">
    <location>
        <begin position="518"/>
        <end position="545"/>
    </location>
</feature>
<dbReference type="GO" id="GO:0000977">
    <property type="term" value="F:RNA polymerase II transcription regulatory region sequence-specific DNA binding"/>
    <property type="evidence" value="ECO:0007669"/>
    <property type="project" value="TreeGrafter"/>
</dbReference>
<evidence type="ECO:0000256" key="2">
    <source>
        <dbReference type="ARBA" id="ARBA00006991"/>
    </source>
</evidence>
<dbReference type="OMA" id="TQHQKHH"/>
<dbReference type="FunFam" id="3.30.160.60:FF:002343">
    <property type="entry name" value="Zinc finger protein 33A"/>
    <property type="match status" value="2"/>
</dbReference>
<dbReference type="PROSITE" id="PS00028">
    <property type="entry name" value="ZINC_FINGER_C2H2_1"/>
    <property type="match status" value="11"/>
</dbReference>
<dbReference type="EMBL" id="AAKN02046986">
    <property type="status" value="NOT_ANNOTATED_CDS"/>
    <property type="molecule type" value="Genomic_DNA"/>
</dbReference>
<dbReference type="FunFam" id="3.30.160.60:FF:000044">
    <property type="entry name" value="zinc finger protein 37 homolog"/>
    <property type="match status" value="1"/>
</dbReference>
<evidence type="ECO:0000256" key="6">
    <source>
        <dbReference type="ARBA" id="ARBA00022833"/>
    </source>
</evidence>
<dbReference type="Gene3D" id="3.30.160.60">
    <property type="entry name" value="Classic Zinc Finger"/>
    <property type="match status" value="15"/>
</dbReference>
<keyword evidence="8" id="KW-0238">DNA-binding</keyword>
<dbReference type="InterPro" id="IPR036236">
    <property type="entry name" value="Znf_C2H2_sf"/>
</dbReference>
<keyword evidence="9" id="KW-0804">Transcription</keyword>
<keyword evidence="6" id="KW-0862">Zinc</keyword>
<dbReference type="STRING" id="10141.ENSCPOP00000029332"/>
<feature type="domain" description="C2H2-type" evidence="12">
    <location>
        <begin position="760"/>
        <end position="778"/>
    </location>
</feature>
<dbReference type="FunFam" id="3.30.160.60:FF:000020">
    <property type="entry name" value="Zinc finger protein 14 homolog"/>
    <property type="match status" value="1"/>
</dbReference>
<dbReference type="SMART" id="SM00349">
    <property type="entry name" value="KRAB"/>
    <property type="match status" value="1"/>
</dbReference>
<organism evidence="14 15">
    <name type="scientific">Cavia porcellus</name>
    <name type="common">Guinea pig</name>
    <dbReference type="NCBI Taxonomy" id="10141"/>
    <lineage>
        <taxon>Eukaryota</taxon>
        <taxon>Metazoa</taxon>
        <taxon>Chordata</taxon>
        <taxon>Craniata</taxon>
        <taxon>Vertebrata</taxon>
        <taxon>Euteleostomi</taxon>
        <taxon>Mammalia</taxon>
        <taxon>Eutheria</taxon>
        <taxon>Euarchontoglires</taxon>
        <taxon>Glires</taxon>
        <taxon>Rodentia</taxon>
        <taxon>Hystricomorpha</taxon>
        <taxon>Caviidae</taxon>
        <taxon>Cavia</taxon>
    </lineage>
</organism>
<dbReference type="GO" id="GO:0000981">
    <property type="term" value="F:DNA-binding transcription factor activity, RNA polymerase II-specific"/>
    <property type="evidence" value="ECO:0007669"/>
    <property type="project" value="TreeGrafter"/>
</dbReference>
<dbReference type="FunFam" id="3.30.160.60:FF:002254">
    <property type="entry name" value="Zinc finger protein 540"/>
    <property type="match status" value="1"/>
</dbReference>
<feature type="domain" description="C2H2-type" evidence="12">
    <location>
        <begin position="462"/>
        <end position="489"/>
    </location>
</feature>
<dbReference type="Pfam" id="PF00096">
    <property type="entry name" value="zf-C2H2"/>
    <property type="match status" value="9"/>
</dbReference>
<feature type="domain" description="C2H2-type" evidence="12">
    <location>
        <begin position="715"/>
        <end position="742"/>
    </location>
</feature>
<dbReference type="SMART" id="SM00355">
    <property type="entry name" value="ZnF_C2H2"/>
    <property type="match status" value="13"/>
</dbReference>
<evidence type="ECO:0000256" key="4">
    <source>
        <dbReference type="ARBA" id="ARBA00022737"/>
    </source>
</evidence>
<dbReference type="InParanoid" id="A0A286XVH7"/>
<feature type="domain" description="C2H2-type" evidence="12">
    <location>
        <begin position="687"/>
        <end position="714"/>
    </location>
</feature>
<reference evidence="14" key="3">
    <citation type="submission" date="2025-09" db="UniProtKB">
        <authorList>
            <consortium name="Ensembl"/>
        </authorList>
    </citation>
    <scope>IDENTIFICATION</scope>
    <source>
        <strain evidence="14">2N</strain>
    </source>
</reference>
<dbReference type="FunFam" id="3.30.160.60:FF:001498">
    <property type="entry name" value="Zinc finger protein 404"/>
    <property type="match status" value="2"/>
</dbReference>
<evidence type="ECO:0000256" key="1">
    <source>
        <dbReference type="ARBA" id="ARBA00004123"/>
    </source>
</evidence>
<dbReference type="FunFam" id="3.30.160.60:FF:000295">
    <property type="entry name" value="zinc finger protein 19"/>
    <property type="match status" value="1"/>
</dbReference>
<dbReference type="InterPro" id="IPR013087">
    <property type="entry name" value="Znf_C2H2_type"/>
</dbReference>